<dbReference type="SUPFAM" id="SSF55031">
    <property type="entry name" value="Bacterial exopeptidase dimerisation domain"/>
    <property type="match status" value="1"/>
</dbReference>
<dbReference type="InterPro" id="IPR001261">
    <property type="entry name" value="ArgE/DapE_CS"/>
</dbReference>
<protein>
    <submittedName>
        <fullName evidence="3">Aminoacylase 1</fullName>
    </submittedName>
</protein>
<keyword evidence="4" id="KW-1185">Reference proteome</keyword>
<keyword evidence="1" id="KW-0378">Hydrolase</keyword>
<evidence type="ECO:0000256" key="2">
    <source>
        <dbReference type="SAM" id="SignalP"/>
    </source>
</evidence>
<accession>A0A0L7LGL3</accession>
<evidence type="ECO:0000313" key="4">
    <source>
        <dbReference type="Proteomes" id="UP000037510"/>
    </source>
</evidence>
<comment type="caution">
    <text evidence="3">The sequence shown here is derived from an EMBL/GenBank/DDBJ whole genome shotgun (WGS) entry which is preliminary data.</text>
</comment>
<feature type="chain" id="PRO_5005573263" evidence="2">
    <location>
        <begin position="20"/>
        <end position="179"/>
    </location>
</feature>
<dbReference type="PANTHER" id="PTHR45892">
    <property type="entry name" value="AMINOACYLASE-1"/>
    <property type="match status" value="1"/>
</dbReference>
<feature type="non-terminal residue" evidence="3">
    <location>
        <position position="179"/>
    </location>
</feature>
<sequence>MGSIFILVVCLLTVSLNQAEDCETDPAVHLLQEYVRINTTTHNDLTPAVDFWKRLAAEEDLPISVYSFTEGYPVVVIKWAGTDSSASSIMLNSHMDVVPAEEEAGTANNIVPSLVTLVFDIRLATTLSEPTFDAQLRQWLAEAGDNIDLTYIIKDQQSPATLVTEYNPYFVAIANAATQ</sequence>
<feature type="signal peptide" evidence="2">
    <location>
        <begin position="1"/>
        <end position="19"/>
    </location>
</feature>
<proteinExistence type="predicted"/>
<dbReference type="AlphaFoldDB" id="A0A0L7LGL3"/>
<name>A0A0L7LGL3_OPEBR</name>
<dbReference type="STRING" id="104452.A0A0L7LGL3"/>
<dbReference type="PROSITE" id="PS00758">
    <property type="entry name" value="ARGE_DAPE_CPG2_1"/>
    <property type="match status" value="1"/>
</dbReference>
<reference evidence="3 4" key="1">
    <citation type="journal article" date="2015" name="Genome Biol. Evol.">
        <title>The genome of winter moth (Operophtera brumata) provides a genomic perspective on sexual dimorphism and phenology.</title>
        <authorList>
            <person name="Derks M.F."/>
            <person name="Smit S."/>
            <person name="Salis L."/>
            <person name="Schijlen E."/>
            <person name="Bossers A."/>
            <person name="Mateman C."/>
            <person name="Pijl A.S."/>
            <person name="de Ridder D."/>
            <person name="Groenen M.A."/>
            <person name="Visser M.E."/>
            <person name="Megens H.J."/>
        </authorList>
    </citation>
    <scope>NUCLEOTIDE SEQUENCE [LARGE SCALE GENOMIC DNA]</scope>
    <source>
        <strain evidence="3">WM2013NL</strain>
        <tissue evidence="3">Head and thorax</tissue>
    </source>
</reference>
<dbReference type="GO" id="GO:0004046">
    <property type="term" value="F:aminoacylase activity"/>
    <property type="evidence" value="ECO:0007669"/>
    <property type="project" value="TreeGrafter"/>
</dbReference>
<dbReference type="Gene3D" id="3.40.630.10">
    <property type="entry name" value="Zn peptidases"/>
    <property type="match status" value="1"/>
</dbReference>
<keyword evidence="2" id="KW-0732">Signal</keyword>
<dbReference type="InterPro" id="IPR052083">
    <property type="entry name" value="Aminoacylase-1_M20A"/>
</dbReference>
<gene>
    <name evidence="3" type="ORF">OBRU01_09506</name>
</gene>
<dbReference type="Proteomes" id="UP000037510">
    <property type="component" value="Unassembled WGS sequence"/>
</dbReference>
<dbReference type="InterPro" id="IPR036264">
    <property type="entry name" value="Bact_exopeptidase_dim_dom"/>
</dbReference>
<dbReference type="SUPFAM" id="SSF53187">
    <property type="entry name" value="Zn-dependent exopeptidases"/>
    <property type="match status" value="1"/>
</dbReference>
<dbReference type="EMBL" id="JTDY01001270">
    <property type="protein sequence ID" value="KOB74336.1"/>
    <property type="molecule type" value="Genomic_DNA"/>
</dbReference>
<evidence type="ECO:0000313" key="3">
    <source>
        <dbReference type="EMBL" id="KOB74336.1"/>
    </source>
</evidence>
<evidence type="ECO:0000256" key="1">
    <source>
        <dbReference type="ARBA" id="ARBA00022801"/>
    </source>
</evidence>
<organism evidence="3 4">
    <name type="scientific">Operophtera brumata</name>
    <name type="common">Winter moth</name>
    <name type="synonym">Phalaena brumata</name>
    <dbReference type="NCBI Taxonomy" id="104452"/>
    <lineage>
        <taxon>Eukaryota</taxon>
        <taxon>Metazoa</taxon>
        <taxon>Ecdysozoa</taxon>
        <taxon>Arthropoda</taxon>
        <taxon>Hexapoda</taxon>
        <taxon>Insecta</taxon>
        <taxon>Pterygota</taxon>
        <taxon>Neoptera</taxon>
        <taxon>Endopterygota</taxon>
        <taxon>Lepidoptera</taxon>
        <taxon>Glossata</taxon>
        <taxon>Ditrysia</taxon>
        <taxon>Geometroidea</taxon>
        <taxon>Geometridae</taxon>
        <taxon>Larentiinae</taxon>
        <taxon>Operophtera</taxon>
    </lineage>
</organism>
<dbReference type="PANTHER" id="PTHR45892:SF1">
    <property type="entry name" value="AMINOACYLASE-1"/>
    <property type="match status" value="1"/>
</dbReference>